<proteinExistence type="predicted"/>
<organism evidence="3 4">
    <name type="scientific">Thalictrum thalictroides</name>
    <name type="common">Rue-anemone</name>
    <name type="synonym">Anemone thalictroides</name>
    <dbReference type="NCBI Taxonomy" id="46969"/>
    <lineage>
        <taxon>Eukaryota</taxon>
        <taxon>Viridiplantae</taxon>
        <taxon>Streptophyta</taxon>
        <taxon>Embryophyta</taxon>
        <taxon>Tracheophyta</taxon>
        <taxon>Spermatophyta</taxon>
        <taxon>Magnoliopsida</taxon>
        <taxon>Ranunculales</taxon>
        <taxon>Ranunculaceae</taxon>
        <taxon>Thalictroideae</taxon>
        <taxon>Thalictrum</taxon>
    </lineage>
</organism>
<gene>
    <name evidence="3" type="ORF">FRX31_002488</name>
</gene>
<dbReference type="Gene3D" id="1.20.1280.50">
    <property type="match status" value="1"/>
</dbReference>
<evidence type="ECO:0000259" key="2">
    <source>
        <dbReference type="Pfam" id="PF03478"/>
    </source>
</evidence>
<dbReference type="Pfam" id="PF03478">
    <property type="entry name" value="Beta-prop_KIB1-4"/>
    <property type="match status" value="1"/>
</dbReference>
<dbReference type="InterPro" id="IPR036047">
    <property type="entry name" value="F-box-like_dom_sf"/>
</dbReference>
<evidence type="ECO:0008006" key="5">
    <source>
        <dbReference type="Google" id="ProtNLM"/>
    </source>
</evidence>
<accession>A0A7J6XDV4</accession>
<dbReference type="InterPro" id="IPR001810">
    <property type="entry name" value="F-box_dom"/>
</dbReference>
<dbReference type="SUPFAM" id="SSF81383">
    <property type="entry name" value="F-box domain"/>
    <property type="match status" value="1"/>
</dbReference>
<sequence>MEDSCWSMVATDYPMNMKVLLEKLKKWSNSLFSDLPSNIETSKVRSQDTMALPRNIETLKVRSPDTMADWSGLPKDLVESILERLGNNSILDCLRFSAVCMYWRSIAVEKGRHVVPRIMLMVHNKEEPDIGNLCSLSHTNNFQIPVCNVKNEKLYGSLNGFLIKSSNWTDSKQGEIYLYNPVTGGRISLPSLRGTTPPVYIEKAIVASASSSTDDFIVVVSEWPHSDSIHFCKEGDEEWSLIATRMFPLPIIDITYYKCKLYAIFIEGIEVYDLQTPKYYKNLLTIKTTFPDSSFYELLKSSKGRAVNVYVVTTPKEELLMVTRYTGANGRTVTIKVLKLCEDHGRWNELQSLGDQVVFLGMNSVCLMAHDVPECEANSVYFFSSEEFNGKSDTGVFNMKDGSIKQAFENHHDVNNSTSLKWFTPNLLLKGKEDVGPRLVRNNW</sequence>
<dbReference type="EMBL" id="JABWDY010000776">
    <property type="protein sequence ID" value="KAF5207924.1"/>
    <property type="molecule type" value="Genomic_DNA"/>
</dbReference>
<feature type="domain" description="F-box" evidence="1">
    <location>
        <begin position="70"/>
        <end position="107"/>
    </location>
</feature>
<dbReference type="Pfam" id="PF00646">
    <property type="entry name" value="F-box"/>
    <property type="match status" value="1"/>
</dbReference>
<feature type="domain" description="KIB1-4 beta-propeller" evidence="2">
    <location>
        <begin position="140"/>
        <end position="398"/>
    </location>
</feature>
<evidence type="ECO:0000259" key="1">
    <source>
        <dbReference type="Pfam" id="PF00646"/>
    </source>
</evidence>
<dbReference type="Proteomes" id="UP000554482">
    <property type="component" value="Unassembled WGS sequence"/>
</dbReference>
<keyword evidence="4" id="KW-1185">Reference proteome</keyword>
<dbReference type="OrthoDB" id="642536at2759"/>
<evidence type="ECO:0000313" key="3">
    <source>
        <dbReference type="EMBL" id="KAF5207924.1"/>
    </source>
</evidence>
<protein>
    <recommendedName>
        <fullName evidence="5">F-box domain-containing protein</fullName>
    </recommendedName>
</protein>
<dbReference type="InterPro" id="IPR005174">
    <property type="entry name" value="KIB1-4_b-propeller"/>
</dbReference>
<dbReference type="AlphaFoldDB" id="A0A7J6XDV4"/>
<evidence type="ECO:0000313" key="4">
    <source>
        <dbReference type="Proteomes" id="UP000554482"/>
    </source>
</evidence>
<dbReference type="PANTHER" id="PTHR44259:SF113">
    <property type="entry name" value="OS06G0659700 PROTEIN"/>
    <property type="match status" value="1"/>
</dbReference>
<dbReference type="InterPro" id="IPR050942">
    <property type="entry name" value="F-box_BR-signaling"/>
</dbReference>
<name>A0A7J6XDV4_THATH</name>
<reference evidence="3 4" key="1">
    <citation type="submission" date="2020-06" db="EMBL/GenBank/DDBJ databases">
        <title>Transcriptomic and genomic resources for Thalictrum thalictroides and T. hernandezii: Facilitating candidate gene discovery in an emerging model plant lineage.</title>
        <authorList>
            <person name="Arias T."/>
            <person name="Riano-Pachon D.M."/>
            <person name="Di Stilio V.S."/>
        </authorList>
    </citation>
    <scope>NUCLEOTIDE SEQUENCE [LARGE SCALE GENOMIC DNA]</scope>
    <source>
        <strain evidence="4">cv. WT478/WT964</strain>
        <tissue evidence="3">Leaves</tissue>
    </source>
</reference>
<comment type="caution">
    <text evidence="3">The sequence shown here is derived from an EMBL/GenBank/DDBJ whole genome shotgun (WGS) entry which is preliminary data.</text>
</comment>
<dbReference type="PANTHER" id="PTHR44259">
    <property type="entry name" value="OS07G0183000 PROTEIN-RELATED"/>
    <property type="match status" value="1"/>
</dbReference>